<reference evidence="1" key="1">
    <citation type="submission" date="2020-04" db="EMBL/GenBank/DDBJ databases">
        <authorList>
            <person name="Alioto T."/>
            <person name="Alioto T."/>
            <person name="Gomez Garrido J."/>
        </authorList>
    </citation>
    <scope>NUCLEOTIDE SEQUENCE</scope>
    <source>
        <strain evidence="1">A484AB</strain>
    </source>
</reference>
<dbReference type="PROSITE" id="PS50853">
    <property type="entry name" value="FN3"/>
    <property type="match status" value="1"/>
</dbReference>
<gene>
    <name evidence="1" type="ORF">PACLA_8A069876</name>
</gene>
<dbReference type="Proteomes" id="UP001152795">
    <property type="component" value="Unassembled WGS sequence"/>
</dbReference>
<dbReference type="OrthoDB" id="10560522at2759"/>
<dbReference type="Gene3D" id="2.60.40.10">
    <property type="entry name" value="Immunoglobulins"/>
    <property type="match status" value="1"/>
</dbReference>
<protein>
    <submittedName>
        <fullName evidence="1">Receptor-type tyrosine- phosphatase delta</fullName>
    </submittedName>
</protein>
<organism evidence="1 2">
    <name type="scientific">Paramuricea clavata</name>
    <name type="common">Red gorgonian</name>
    <name type="synonym">Violescent sea-whip</name>
    <dbReference type="NCBI Taxonomy" id="317549"/>
    <lineage>
        <taxon>Eukaryota</taxon>
        <taxon>Metazoa</taxon>
        <taxon>Cnidaria</taxon>
        <taxon>Anthozoa</taxon>
        <taxon>Octocorallia</taxon>
        <taxon>Malacalcyonacea</taxon>
        <taxon>Plexauridae</taxon>
        <taxon>Paramuricea</taxon>
    </lineage>
</organism>
<accession>A0A6S7JCK8</accession>
<dbReference type="InterPro" id="IPR003961">
    <property type="entry name" value="FN3_dom"/>
</dbReference>
<evidence type="ECO:0000313" key="1">
    <source>
        <dbReference type="EMBL" id="CAB4027794.1"/>
    </source>
</evidence>
<dbReference type="EMBL" id="CACRXK020015021">
    <property type="protein sequence ID" value="CAB4027794.1"/>
    <property type="molecule type" value="Genomic_DNA"/>
</dbReference>
<dbReference type="SUPFAM" id="SSF49265">
    <property type="entry name" value="Fibronectin type III"/>
    <property type="match status" value="1"/>
</dbReference>
<dbReference type="InterPro" id="IPR013783">
    <property type="entry name" value="Ig-like_fold"/>
</dbReference>
<dbReference type="InterPro" id="IPR050713">
    <property type="entry name" value="RTP_Phos/Ushers"/>
</dbReference>
<evidence type="ECO:0000313" key="2">
    <source>
        <dbReference type="Proteomes" id="UP001152795"/>
    </source>
</evidence>
<name>A0A6S7JCK8_PARCT</name>
<dbReference type="InterPro" id="IPR036116">
    <property type="entry name" value="FN3_sf"/>
</dbReference>
<dbReference type="GO" id="GO:0016020">
    <property type="term" value="C:membrane"/>
    <property type="evidence" value="ECO:0007669"/>
    <property type="project" value="UniProtKB-SubCell"/>
</dbReference>
<keyword evidence="1" id="KW-0675">Receptor</keyword>
<dbReference type="PANTHER" id="PTHR46957">
    <property type="entry name" value="CYTOKINE RECEPTOR"/>
    <property type="match status" value="1"/>
</dbReference>
<dbReference type="AlphaFoldDB" id="A0A6S7JCK8"/>
<keyword evidence="2" id="KW-1185">Reference proteome</keyword>
<dbReference type="CDD" id="cd00063">
    <property type="entry name" value="FN3"/>
    <property type="match status" value="1"/>
</dbReference>
<dbReference type="PANTHER" id="PTHR46957:SF3">
    <property type="entry name" value="CYTOKINE RECEPTOR"/>
    <property type="match status" value="1"/>
</dbReference>
<proteinExistence type="predicted"/>
<sequence length="448" mass="50130">MSVVQNECDGRTNCFFNVNDGVFLPSNSSCLKNTILLVRYRCKSNIPAAPNILYIKVRSQHELLVVWSFNNNNGDRTKFQICWNKTAGGTDRDCHQGFYFKPTVISTTIPGLQSATKYTITVVRYTSDGATPSRKGQKVAITRSAPLQLQVRGIRSATSFQVKLGALQSADDMYVQIIVSKLRNNTKPTEHPGNDLIPYNENTVDNQPYIAAQIDGTNINQNSVFTVGDDKEYAPSGTRKRKRRSTNYQNVQLEPETYYSVFQRTFKSADLYYDSDWMDVIKTDELPTKASSTPLTNVSVVTTEGTAITQPGGGPDDEKQSGGCSEGRSAGTEDGEKYLVGIIVLIILVIILLVALAYFIYQIRRLKSSKANLENKCKDRNNSKEIDENLDNDDANYDHANYEEVENEESTYTALKRPGPGEEENDVHLYAHLNEVHKDYVNQAETGF</sequence>
<comment type="caution">
    <text evidence="1">The sequence shown here is derived from an EMBL/GenBank/DDBJ whole genome shotgun (WGS) entry which is preliminary data.</text>
</comment>